<keyword evidence="4" id="KW-1185">Reference proteome</keyword>
<protein>
    <recommendedName>
        <fullName evidence="2">DUF4399 domain-containing protein</fullName>
    </recommendedName>
</protein>
<dbReference type="EMBL" id="LS483250">
    <property type="protein sequence ID" value="SQD77660.1"/>
    <property type="molecule type" value="Genomic_DNA"/>
</dbReference>
<feature type="signal peptide" evidence="1">
    <location>
        <begin position="1"/>
        <end position="30"/>
    </location>
</feature>
<sequence>MVKTFINGALSMLRKSLLLVLFMVSFNVFALQQESGNTTPSGASVYIINPVDGDIVSPTFTVRFGLRGMGIAPAGIDRVKTAHHHLLIDTKVLPNLTKPLQATDKVRHFGGGQTETQLTLKPGKHTLQLLLGNYAHVPHDQPLMSKKITVIVK</sequence>
<reference evidence="4" key="1">
    <citation type="submission" date="2018-05" db="EMBL/GenBank/DDBJ databases">
        <authorList>
            <person name="Cea G.-C."/>
            <person name="William W."/>
        </authorList>
    </citation>
    <scope>NUCLEOTIDE SEQUENCE [LARGE SCALE GENOMIC DNA]</scope>
    <source>
        <strain evidence="4">DB21MT 5</strain>
    </source>
</reference>
<feature type="chain" id="PRO_5016448887" description="DUF4399 domain-containing protein" evidence="1">
    <location>
        <begin position="31"/>
        <end position="153"/>
    </location>
</feature>
<dbReference type="InterPro" id="IPR025512">
    <property type="entry name" value="DUF4399"/>
</dbReference>
<evidence type="ECO:0000313" key="4">
    <source>
        <dbReference type="Proteomes" id="UP000250163"/>
    </source>
</evidence>
<evidence type="ECO:0000313" key="3">
    <source>
        <dbReference type="EMBL" id="SQD77660.1"/>
    </source>
</evidence>
<organism evidence="3 4">
    <name type="scientific">Moritella yayanosii</name>
    <dbReference type="NCBI Taxonomy" id="69539"/>
    <lineage>
        <taxon>Bacteria</taxon>
        <taxon>Pseudomonadati</taxon>
        <taxon>Pseudomonadota</taxon>
        <taxon>Gammaproteobacteria</taxon>
        <taxon>Alteromonadales</taxon>
        <taxon>Moritellaceae</taxon>
        <taxon>Moritella</taxon>
    </lineage>
</organism>
<evidence type="ECO:0000259" key="2">
    <source>
        <dbReference type="Pfam" id="PF14347"/>
    </source>
</evidence>
<dbReference type="Proteomes" id="UP000250163">
    <property type="component" value="Chromosome MORIYA"/>
</dbReference>
<proteinExistence type="predicted"/>
<dbReference type="AlphaFoldDB" id="A0A330LLF1"/>
<dbReference type="Pfam" id="PF14347">
    <property type="entry name" value="DUF4399"/>
    <property type="match status" value="1"/>
</dbReference>
<accession>A0A330LLF1</accession>
<evidence type="ECO:0000256" key="1">
    <source>
        <dbReference type="SAM" id="SignalP"/>
    </source>
</evidence>
<name>A0A330LLF1_9GAMM</name>
<keyword evidence="1" id="KW-0732">Signal</keyword>
<dbReference type="KEGG" id="mya:MORIYA_1182"/>
<gene>
    <name evidence="3" type="ORF">MORIYA_1182</name>
</gene>
<feature type="domain" description="DUF4399" evidence="2">
    <location>
        <begin position="62"/>
        <end position="153"/>
    </location>
</feature>